<dbReference type="Proteomes" id="UP001379945">
    <property type="component" value="Unassembled WGS sequence"/>
</dbReference>
<dbReference type="InterPro" id="IPR058511">
    <property type="entry name" value="DUF8198"/>
</dbReference>
<evidence type="ECO:0000313" key="2">
    <source>
        <dbReference type="EMBL" id="MEK8045592.1"/>
    </source>
</evidence>
<gene>
    <name evidence="2" type="ORF">AACH00_04420</name>
</gene>
<name>A0ABU9C593_9BURK</name>
<dbReference type="Pfam" id="PF26621">
    <property type="entry name" value="DUF8198"/>
    <property type="match status" value="1"/>
</dbReference>
<comment type="caution">
    <text evidence="2">The sequence shown here is derived from an EMBL/GenBank/DDBJ whole genome shotgun (WGS) entry which is preliminary data.</text>
</comment>
<sequence length="241" mass="26528">MATPAQDILDELSKVEALREQRRADVGLGQRTAALRDYQHRRFARTHADLLTHPQYGAAARFFLEDLYGPTDFGERDAQFVRIVPAIVRMFPAGIVGTVRELAELHALSEDLDNAMARNLAGKGPITASRYVAAWQATGRANDRAHQLALVMRVGEQLDVMTRSRMLRNTLRLMRVPARTAGLAALQAFLERGFDSFAAMGGAGPFLAQLQAREAHLMQCLFDCADSDKSPDVAKAIGQLP</sequence>
<feature type="domain" description="DUF8198" evidence="1">
    <location>
        <begin position="19"/>
        <end position="224"/>
    </location>
</feature>
<protein>
    <recommendedName>
        <fullName evidence="1">DUF8198 domain-containing protein</fullName>
    </recommendedName>
</protein>
<organism evidence="2 3">
    <name type="scientific">Ideonella margarita</name>
    <dbReference type="NCBI Taxonomy" id="2984191"/>
    <lineage>
        <taxon>Bacteria</taxon>
        <taxon>Pseudomonadati</taxon>
        <taxon>Pseudomonadota</taxon>
        <taxon>Betaproteobacteria</taxon>
        <taxon>Burkholderiales</taxon>
        <taxon>Sphaerotilaceae</taxon>
        <taxon>Ideonella</taxon>
    </lineage>
</organism>
<evidence type="ECO:0000313" key="3">
    <source>
        <dbReference type="Proteomes" id="UP001379945"/>
    </source>
</evidence>
<keyword evidence="3" id="KW-1185">Reference proteome</keyword>
<dbReference type="EMBL" id="JBBUTI010000002">
    <property type="protein sequence ID" value="MEK8045592.1"/>
    <property type="molecule type" value="Genomic_DNA"/>
</dbReference>
<dbReference type="RefSeq" id="WP_341397829.1">
    <property type="nucleotide sequence ID" value="NZ_JBBUTI010000002.1"/>
</dbReference>
<reference evidence="2 3" key="1">
    <citation type="submission" date="2024-04" db="EMBL/GenBank/DDBJ databases">
        <title>Novel species of the genus Ideonella isolated from streams.</title>
        <authorList>
            <person name="Lu H."/>
        </authorList>
    </citation>
    <scope>NUCLEOTIDE SEQUENCE [LARGE SCALE GENOMIC DNA]</scope>
    <source>
        <strain evidence="2 3">LYT19W</strain>
    </source>
</reference>
<dbReference type="NCBIfam" id="NF047641">
    <property type="entry name" value="FFLEE_fam"/>
    <property type="match status" value="1"/>
</dbReference>
<dbReference type="InterPro" id="IPR058063">
    <property type="entry name" value="FFLEE_fam"/>
</dbReference>
<evidence type="ECO:0000259" key="1">
    <source>
        <dbReference type="Pfam" id="PF26621"/>
    </source>
</evidence>
<accession>A0ABU9C593</accession>
<proteinExistence type="predicted"/>